<dbReference type="Pfam" id="PF02470">
    <property type="entry name" value="MlaD"/>
    <property type="match status" value="1"/>
</dbReference>
<dbReference type="Proteomes" id="UP000247892">
    <property type="component" value="Unassembled WGS sequence"/>
</dbReference>
<evidence type="ECO:0000313" key="3">
    <source>
        <dbReference type="Proteomes" id="UP000247892"/>
    </source>
</evidence>
<sequence length="409" mass="43056">MRRLMVIALAAVAVFGVGAWSLSTDDYRVSVLLPSATNVVEGSPVLMNGFEAGEVASIRVQDGKARVELAIDADHSPLHDGAKVEVEWRALLSERHITVTDGPAGNAAIPDGGMLKGDMPAPMELDQVLAALDPETRTRLASLVRRLDGTVTGHEQDLRSTLKTSGPAVAALGDVLRGLGTDGPAIKQMVGRVNAMVQTLTARDGDLRTIVSSLSTLSAETAGQRQRLSDTLAALPGTLDTANRTLGNVPGVADKVVPLLDGLRPATERLPGVAGNLAPVLRDLRPLVGELRPTLAAADVLLDNTPGLLDSAHPAVTGLNSAVGALLPAVQFLRPYTPELAAHFSTWGSAMANYDQNSHYARLHISVSPETVNLNPGVMLPPDFTYRPYPFPGEAGRQPWTDAFGSGVR</sequence>
<dbReference type="OrthoDB" id="5241082at2"/>
<dbReference type="EMBL" id="MASU01000012">
    <property type="protein sequence ID" value="PXY25473.1"/>
    <property type="molecule type" value="Genomic_DNA"/>
</dbReference>
<accession>A0A318M3B2</accession>
<dbReference type="PANTHER" id="PTHR33371">
    <property type="entry name" value="INTERMEMBRANE PHOSPHOLIPID TRANSPORT SYSTEM BINDING PROTEIN MLAD-RELATED"/>
    <property type="match status" value="1"/>
</dbReference>
<gene>
    <name evidence="2" type="ORF">BA062_25190</name>
</gene>
<dbReference type="GO" id="GO:0005548">
    <property type="term" value="F:phospholipid transporter activity"/>
    <property type="evidence" value="ECO:0007669"/>
    <property type="project" value="TreeGrafter"/>
</dbReference>
<comment type="caution">
    <text evidence="2">The sequence shown here is derived from an EMBL/GenBank/DDBJ whole genome shotgun (WGS) entry which is preliminary data.</text>
</comment>
<dbReference type="GO" id="GO:0005543">
    <property type="term" value="F:phospholipid binding"/>
    <property type="evidence" value="ECO:0007669"/>
    <property type="project" value="TreeGrafter"/>
</dbReference>
<dbReference type="PANTHER" id="PTHR33371:SF4">
    <property type="entry name" value="INTERMEMBRANE PHOSPHOLIPID TRANSPORT SYSTEM BINDING PROTEIN MLAD"/>
    <property type="match status" value="1"/>
</dbReference>
<evidence type="ECO:0000313" key="2">
    <source>
        <dbReference type="EMBL" id="PXY25473.1"/>
    </source>
</evidence>
<dbReference type="AlphaFoldDB" id="A0A318M3B2"/>
<organism evidence="2 3">
    <name type="scientific">Prauserella flavalba</name>
    <dbReference type="NCBI Taxonomy" id="1477506"/>
    <lineage>
        <taxon>Bacteria</taxon>
        <taxon>Bacillati</taxon>
        <taxon>Actinomycetota</taxon>
        <taxon>Actinomycetes</taxon>
        <taxon>Pseudonocardiales</taxon>
        <taxon>Pseudonocardiaceae</taxon>
        <taxon>Prauserella</taxon>
    </lineage>
</organism>
<proteinExistence type="predicted"/>
<dbReference type="InterPro" id="IPR003399">
    <property type="entry name" value="Mce/MlaD"/>
</dbReference>
<dbReference type="RefSeq" id="WP_110341062.1">
    <property type="nucleotide sequence ID" value="NZ_JBHVKT010000006.1"/>
</dbReference>
<feature type="domain" description="Mce/MlaD" evidence="1">
    <location>
        <begin position="27"/>
        <end position="102"/>
    </location>
</feature>
<name>A0A318M3B2_9PSEU</name>
<reference evidence="2 3" key="1">
    <citation type="submission" date="2016-07" db="EMBL/GenBank/DDBJ databases">
        <title>Draft genome sequence of Prauserella sp. YIM 121212, isolated from alkaline soil.</title>
        <authorList>
            <person name="Ruckert C."/>
            <person name="Albersmeier A."/>
            <person name="Jiang C.-L."/>
            <person name="Jiang Y."/>
            <person name="Kalinowski J."/>
            <person name="Schneider O."/>
            <person name="Winkler A."/>
            <person name="Zotchev S.B."/>
        </authorList>
    </citation>
    <scope>NUCLEOTIDE SEQUENCE [LARGE SCALE GENOMIC DNA]</scope>
    <source>
        <strain evidence="2 3">YIM 121212</strain>
    </source>
</reference>
<dbReference type="InterPro" id="IPR052336">
    <property type="entry name" value="MlaD_Phospholipid_Transporter"/>
</dbReference>
<keyword evidence="3" id="KW-1185">Reference proteome</keyword>
<protein>
    <submittedName>
        <fullName evidence="2">Mammalian cell entry protein</fullName>
    </submittedName>
</protein>
<evidence type="ECO:0000259" key="1">
    <source>
        <dbReference type="Pfam" id="PF02470"/>
    </source>
</evidence>